<dbReference type="PANTHER" id="PTHR45742">
    <property type="entry name" value="COMPLEMENT COMPONENT C6"/>
    <property type="match status" value="1"/>
</dbReference>
<dbReference type="SMART" id="SM00192">
    <property type="entry name" value="LDLa"/>
    <property type="match status" value="1"/>
</dbReference>
<evidence type="ECO:0000256" key="5">
    <source>
        <dbReference type="ARBA" id="ARBA00022525"/>
    </source>
</evidence>
<evidence type="ECO:0000256" key="18">
    <source>
        <dbReference type="ARBA" id="ARBA00023157"/>
    </source>
</evidence>
<keyword evidence="7" id="KW-1052">Target cell membrane</keyword>
<dbReference type="GO" id="GO:0045087">
    <property type="term" value="P:innate immune response"/>
    <property type="evidence" value="ECO:0007669"/>
    <property type="project" value="UniProtKB-KW"/>
</dbReference>
<dbReference type="Pfam" id="PF21195">
    <property type="entry name" value="EGF_C8A_B_C6"/>
    <property type="match status" value="1"/>
</dbReference>
<dbReference type="GO" id="GO:0005576">
    <property type="term" value="C:extracellular region"/>
    <property type="evidence" value="ECO:0007669"/>
    <property type="project" value="UniProtKB-SubCell"/>
</dbReference>
<dbReference type="SMART" id="SM00209">
    <property type="entry name" value="TSP1"/>
    <property type="match status" value="3"/>
</dbReference>
<feature type="disulfide bond" evidence="21">
    <location>
        <begin position="201"/>
        <end position="216"/>
    </location>
</feature>
<dbReference type="Pfam" id="PF00090">
    <property type="entry name" value="TSP_1"/>
    <property type="match status" value="3"/>
</dbReference>
<accession>A0AA35L1V9</accession>
<evidence type="ECO:0000256" key="3">
    <source>
        <dbReference type="ARBA" id="ARBA00009214"/>
    </source>
</evidence>
<dbReference type="PANTHER" id="PTHR45742:SF4">
    <property type="entry name" value="COMPLEMENT COMPONENT C6"/>
    <property type="match status" value="1"/>
</dbReference>
<dbReference type="PRINTS" id="PR00764">
    <property type="entry name" value="COMPLEMENTC9"/>
</dbReference>
<dbReference type="SMART" id="SM00457">
    <property type="entry name" value="MACPF"/>
    <property type="match status" value="1"/>
</dbReference>
<dbReference type="InterPro" id="IPR036055">
    <property type="entry name" value="LDL_receptor-like_sf"/>
</dbReference>
<keyword evidence="23" id="KW-1133">Transmembrane helix</keyword>
<dbReference type="FunFam" id="4.10.400.10:FF:000065">
    <property type="entry name" value="Transmembrane protease serine 7"/>
    <property type="match status" value="1"/>
</dbReference>
<dbReference type="Pfam" id="PF01823">
    <property type="entry name" value="MACPF"/>
    <property type="match status" value="1"/>
</dbReference>
<dbReference type="PROSITE" id="PS50923">
    <property type="entry name" value="SUSHI"/>
    <property type="match status" value="2"/>
</dbReference>
<dbReference type="Pfam" id="PF00084">
    <property type="entry name" value="Sushi"/>
    <property type="match status" value="2"/>
</dbReference>
<evidence type="ECO:0000256" key="13">
    <source>
        <dbReference type="ARBA" id="ARBA00022852"/>
    </source>
</evidence>
<dbReference type="InterPro" id="IPR002172">
    <property type="entry name" value="LDrepeatLR_classA_rpt"/>
</dbReference>
<feature type="domain" description="Sushi" evidence="24">
    <location>
        <begin position="686"/>
        <end position="745"/>
    </location>
</feature>
<dbReference type="CDD" id="cd00033">
    <property type="entry name" value="CCP"/>
    <property type="match status" value="2"/>
</dbReference>
<dbReference type="PROSITE" id="PS50092">
    <property type="entry name" value="TSP1"/>
    <property type="match status" value="3"/>
</dbReference>
<proteinExistence type="inferred from homology"/>
<dbReference type="InterPro" id="IPR000436">
    <property type="entry name" value="Sushi_SCR_CCP_dom"/>
</dbReference>
<evidence type="ECO:0000259" key="25">
    <source>
        <dbReference type="PROSITE" id="PS51412"/>
    </source>
</evidence>
<dbReference type="SMART" id="SM00057">
    <property type="entry name" value="FIMAC"/>
    <property type="match status" value="2"/>
</dbReference>
<keyword evidence="20" id="KW-1053">Target membrane</keyword>
<dbReference type="InterPro" id="IPR035976">
    <property type="entry name" value="Sushi/SCR/CCP_sf"/>
</dbReference>
<evidence type="ECO:0000256" key="21">
    <source>
        <dbReference type="PROSITE-ProRule" id="PRU00124"/>
    </source>
</evidence>
<feature type="domain" description="MACPF" evidence="25">
    <location>
        <begin position="219"/>
        <end position="566"/>
    </location>
</feature>
<evidence type="ECO:0000313" key="27">
    <source>
        <dbReference type="Proteomes" id="UP001178461"/>
    </source>
</evidence>
<organism evidence="26 27">
    <name type="scientific">Podarcis lilfordi</name>
    <name type="common">Lilford's wall lizard</name>
    <dbReference type="NCBI Taxonomy" id="74358"/>
    <lineage>
        <taxon>Eukaryota</taxon>
        <taxon>Metazoa</taxon>
        <taxon>Chordata</taxon>
        <taxon>Craniata</taxon>
        <taxon>Vertebrata</taxon>
        <taxon>Euteleostomi</taxon>
        <taxon>Lepidosauria</taxon>
        <taxon>Squamata</taxon>
        <taxon>Bifurcata</taxon>
        <taxon>Unidentata</taxon>
        <taxon>Episquamata</taxon>
        <taxon>Laterata</taxon>
        <taxon>Lacertibaenia</taxon>
        <taxon>Lacertidae</taxon>
        <taxon>Podarcis</taxon>
    </lineage>
</organism>
<dbReference type="InterPro" id="IPR000884">
    <property type="entry name" value="TSP1_rpt"/>
</dbReference>
<feature type="disulfide bond" evidence="21">
    <location>
        <begin position="189"/>
        <end position="207"/>
    </location>
</feature>
<evidence type="ECO:0000256" key="7">
    <source>
        <dbReference type="ARBA" id="ARBA00022537"/>
    </source>
</evidence>
<keyword evidence="11" id="KW-0732">Signal</keyword>
<dbReference type="InterPro" id="IPR036383">
    <property type="entry name" value="TSP1_rpt_sf"/>
</dbReference>
<dbReference type="Gene3D" id="3.30.60.30">
    <property type="match status" value="2"/>
</dbReference>
<evidence type="ECO:0000256" key="17">
    <source>
        <dbReference type="ARBA" id="ARBA00023136"/>
    </source>
</evidence>
<dbReference type="InterPro" id="IPR048828">
    <property type="entry name" value="C6_KAZAL"/>
</dbReference>
<evidence type="ECO:0000256" key="12">
    <source>
        <dbReference type="ARBA" id="ARBA00022737"/>
    </source>
</evidence>
<dbReference type="FunFam" id="2.20.100.10:FF:000002">
    <property type="entry name" value="Unc-5 netrin receptor C"/>
    <property type="match status" value="1"/>
</dbReference>
<evidence type="ECO:0000256" key="10">
    <source>
        <dbReference type="ARBA" id="ARBA00022692"/>
    </source>
</evidence>
<dbReference type="SUPFAM" id="SSF82895">
    <property type="entry name" value="TSP-1 type 1 repeat"/>
    <property type="match status" value="3"/>
</dbReference>
<evidence type="ECO:0000313" key="26">
    <source>
        <dbReference type="EMBL" id="CAI5787633.1"/>
    </source>
</evidence>
<feature type="transmembrane region" description="Helical" evidence="23">
    <location>
        <begin position="20"/>
        <end position="39"/>
    </location>
</feature>
<dbReference type="Gene3D" id="4.10.400.10">
    <property type="entry name" value="Low-density Lipoprotein Receptor"/>
    <property type="match status" value="1"/>
</dbReference>
<dbReference type="InterPro" id="IPR023415">
    <property type="entry name" value="LDLR_class-A_CS"/>
</dbReference>
<name>A0AA35L1V9_9SAUR</name>
<evidence type="ECO:0000259" key="24">
    <source>
        <dbReference type="PROSITE" id="PS50923"/>
    </source>
</evidence>
<keyword evidence="27" id="KW-1185">Reference proteome</keyword>
<keyword evidence="9 22" id="KW-0768">Sushi</keyword>
<evidence type="ECO:0000256" key="9">
    <source>
        <dbReference type="ARBA" id="ARBA00022659"/>
    </source>
</evidence>
<evidence type="ECO:0000256" key="4">
    <source>
        <dbReference type="ARBA" id="ARBA00022452"/>
    </source>
</evidence>
<dbReference type="InterPro" id="IPR001862">
    <property type="entry name" value="MAC_perforin"/>
</dbReference>
<dbReference type="Pfam" id="PF00057">
    <property type="entry name" value="Ldl_recept_a"/>
    <property type="match status" value="1"/>
</dbReference>
<feature type="domain" description="Sushi" evidence="24">
    <location>
        <begin position="746"/>
        <end position="808"/>
    </location>
</feature>
<keyword evidence="10 23" id="KW-0812">Transmembrane</keyword>
<evidence type="ECO:0000256" key="15">
    <source>
        <dbReference type="ARBA" id="ARBA00022875"/>
    </source>
</evidence>
<dbReference type="InterPro" id="IPR048831">
    <property type="entry name" value="C8A_B_C6_EGF-like"/>
</dbReference>
<dbReference type="PROSITE" id="PS00279">
    <property type="entry name" value="MACPF_1"/>
    <property type="match status" value="1"/>
</dbReference>
<dbReference type="AlphaFoldDB" id="A0AA35L1V9"/>
<comment type="caution">
    <text evidence="22">Lacks conserved residue(s) required for the propagation of feature annotation.</text>
</comment>
<comment type="similarity">
    <text evidence="3">Belongs to the complement C6/C7/C8/C9 family.</text>
</comment>
<dbReference type="InterPro" id="IPR020863">
    <property type="entry name" value="MACPF_CS"/>
</dbReference>
<dbReference type="PROSITE" id="PS01209">
    <property type="entry name" value="LDLRA_1"/>
    <property type="match status" value="1"/>
</dbReference>
<keyword evidence="5" id="KW-0964">Secreted</keyword>
<keyword evidence="13" id="KW-0204">Cytolysis</keyword>
<dbReference type="EMBL" id="OX395136">
    <property type="protein sequence ID" value="CAI5787633.1"/>
    <property type="molecule type" value="Genomic_DNA"/>
</dbReference>
<dbReference type="GO" id="GO:0006958">
    <property type="term" value="P:complement activation, classical pathway"/>
    <property type="evidence" value="ECO:0007669"/>
    <property type="project" value="UniProtKB-KW"/>
</dbReference>
<evidence type="ECO:0000256" key="16">
    <source>
        <dbReference type="ARBA" id="ARBA00023058"/>
    </source>
</evidence>
<keyword evidence="19" id="KW-0325">Glycoprotein</keyword>
<keyword evidence="14" id="KW-0391">Immunity</keyword>
<dbReference type="Gene3D" id="2.10.70.10">
    <property type="entry name" value="Complement Module, domain 1"/>
    <property type="match status" value="2"/>
</dbReference>
<dbReference type="Gene3D" id="2.20.100.10">
    <property type="entry name" value="Thrombospondin type-1 (TSP1) repeat"/>
    <property type="match status" value="3"/>
</dbReference>
<evidence type="ECO:0000256" key="2">
    <source>
        <dbReference type="ARBA" id="ARBA00004613"/>
    </source>
</evidence>
<keyword evidence="12" id="KW-0677">Repeat</keyword>
<dbReference type="SMART" id="SM00032">
    <property type="entry name" value="CCP"/>
    <property type="match status" value="2"/>
</dbReference>
<dbReference type="GO" id="GO:0005579">
    <property type="term" value="C:membrane attack complex"/>
    <property type="evidence" value="ECO:0007669"/>
    <property type="project" value="UniProtKB-KW"/>
</dbReference>
<evidence type="ECO:0000256" key="23">
    <source>
        <dbReference type="SAM" id="Phobius"/>
    </source>
</evidence>
<evidence type="ECO:0000256" key="8">
    <source>
        <dbReference type="ARBA" id="ARBA00022588"/>
    </source>
</evidence>
<feature type="disulfide bond" evidence="22">
    <location>
        <begin position="716"/>
        <end position="743"/>
    </location>
</feature>
<dbReference type="InterPro" id="IPR003884">
    <property type="entry name" value="FacI_MAC"/>
</dbReference>
<evidence type="ECO:0000256" key="11">
    <source>
        <dbReference type="ARBA" id="ARBA00022729"/>
    </source>
</evidence>
<dbReference type="Pfam" id="PF21288">
    <property type="entry name" value="Kazal_C6"/>
    <property type="match status" value="1"/>
</dbReference>
<evidence type="ECO:0000256" key="6">
    <source>
        <dbReference type="ARBA" id="ARBA00022536"/>
    </source>
</evidence>
<comment type="subcellular location">
    <subcellularLocation>
        <location evidence="2">Secreted</location>
    </subcellularLocation>
    <subcellularLocation>
        <location evidence="1">Target cell membrane</location>
        <topology evidence="1">Multi-pass membrane protein</topology>
    </subcellularLocation>
</comment>
<keyword evidence="15" id="KW-0180">Complement pathway</keyword>
<evidence type="ECO:0000256" key="20">
    <source>
        <dbReference type="ARBA" id="ARBA00023298"/>
    </source>
</evidence>
<dbReference type="CDD" id="cd00112">
    <property type="entry name" value="LDLa"/>
    <property type="match status" value="1"/>
</dbReference>
<evidence type="ECO:0000256" key="14">
    <source>
        <dbReference type="ARBA" id="ARBA00022859"/>
    </source>
</evidence>
<keyword evidence="8" id="KW-0399">Innate immunity</keyword>
<dbReference type="PROSITE" id="PS51412">
    <property type="entry name" value="MACPF_2"/>
    <property type="match status" value="1"/>
</dbReference>
<keyword evidence="18 22" id="KW-1015">Disulfide bond</keyword>
<protein>
    <submittedName>
        <fullName evidence="26">Complement component C6</fullName>
    </submittedName>
</protein>
<dbReference type="InterPro" id="IPR020864">
    <property type="entry name" value="MACPF"/>
</dbReference>
<dbReference type="GO" id="GO:0044218">
    <property type="term" value="C:other organism cell membrane"/>
    <property type="evidence" value="ECO:0007669"/>
    <property type="project" value="UniProtKB-KW"/>
</dbReference>
<sequence length="979" mass="110455">MSGPDLPVGKVDRGSESANLLFLLPSGFGILWLPIHGFWPSRAMERTSLVFLILLSLVIRKSFGCYCDHYPWSSWSSCSQTCNHGTQTRSRESSYNAYYYKNSCDRLCTWRETRACNQQVCPINCQISDWGSWSECDPCVKKQFRVRSLVQPSQFGGQPCTEQMTDFRRCFPTKLCRIEEVNCGNKFQCENGRCVARQLRCNGDNDCGDNSDERHCGRIKNTCRSTVKTIPSVQLMGLGYHILAGESRGEVLDFSFYGGSCVLLKSEDKRSTFRVPANLESVHFQVKHREDDLKTNYYTDLTPLVCSSSNMQYFRGHGKDNWGIPYLWGSTSNTETTASSSFHEAIKASHKMNSNFIRVHKVIAVSNFTVKQSGLHLSGVFLQALNSLPLEYNYALYSRIFDDFGTHYYKSGSLGGKYDLLYQYSEEQTKNSGLTQQQMERCVRTETTRTYIFFIKETDIHYDCVRSKMTESYEGSMLKSSERSISLVKGGRAQYAAALGWEKKGSFPGQTIFTDWMESTKENPVVVDFEVTPILDLVKNFPCAVTKRRNLRKAFSEYMEKYDPCRCAPCPNNGRPVLSGTECLCICKAGTYGDNCEIRAPDYQSVAVDGFWSCWSAWSSCDASFKRRRTRLCNNPPPTSGGKPCEGDGEGEEDCYISLFEDKGAPCINDDEAVREVDMYQPEQDLGCLTPVPPENGFIRNEKTHYSVGEEAEVVCLSGYNLVGYQFLRCLPDKTWNQHAVECQLSTCSRPPVSNDVRITPFKFQYRIGDIIHLSCPGGHVVTGQKMYTCGADLSWTPPVLTSLTCKEDGQMNSRGNCPLGQKEVESQCICISAEEDCDLYSEEICVLDGASEQALTKPSCQYLAERCNGSERFHFLHSGPCRDDTPLNWAVERASFSANSTKKEPCGYDVCYDWETCSETESRCTCLLPNQCPKDEGHLYCIQTRRGRSKRTYTLCALGAMKCTKMRVESFHPGNCLP</sequence>
<dbReference type="SUPFAM" id="SSF57424">
    <property type="entry name" value="LDL receptor-like module"/>
    <property type="match status" value="1"/>
</dbReference>
<dbReference type="SUPFAM" id="SSF57535">
    <property type="entry name" value="Complement control module/SCR domain"/>
    <property type="match status" value="2"/>
</dbReference>
<dbReference type="PROSITE" id="PS50068">
    <property type="entry name" value="LDLRA_2"/>
    <property type="match status" value="1"/>
</dbReference>
<evidence type="ECO:0000256" key="1">
    <source>
        <dbReference type="ARBA" id="ARBA00004276"/>
    </source>
</evidence>
<dbReference type="Proteomes" id="UP001178461">
    <property type="component" value="Chromosome 11"/>
</dbReference>
<keyword evidence="17 23" id="KW-0472">Membrane</keyword>
<keyword evidence="4" id="KW-1134">Transmembrane beta strand</keyword>
<evidence type="ECO:0000256" key="22">
    <source>
        <dbReference type="PROSITE-ProRule" id="PRU00302"/>
    </source>
</evidence>
<evidence type="ECO:0000256" key="19">
    <source>
        <dbReference type="ARBA" id="ARBA00023180"/>
    </source>
</evidence>
<dbReference type="GO" id="GO:0031640">
    <property type="term" value="P:killing of cells of another organism"/>
    <property type="evidence" value="ECO:0007669"/>
    <property type="project" value="UniProtKB-KW"/>
</dbReference>
<keyword evidence="16" id="KW-0473">Membrane attack complex</keyword>
<reference evidence="26" key="1">
    <citation type="submission" date="2022-12" db="EMBL/GenBank/DDBJ databases">
        <authorList>
            <person name="Alioto T."/>
            <person name="Alioto T."/>
            <person name="Gomez Garrido J."/>
        </authorList>
    </citation>
    <scope>NUCLEOTIDE SEQUENCE</scope>
</reference>
<keyword evidence="6" id="KW-0245">EGF-like domain</keyword>
<gene>
    <name evidence="26" type="ORF">PODLI_1B021794</name>
</gene>